<dbReference type="SUPFAM" id="SSF46785">
    <property type="entry name" value="Winged helix' DNA-binding domain"/>
    <property type="match status" value="1"/>
</dbReference>
<dbReference type="CDD" id="cd07377">
    <property type="entry name" value="WHTH_GntR"/>
    <property type="match status" value="1"/>
</dbReference>
<dbReference type="SUPFAM" id="SSF53822">
    <property type="entry name" value="Periplasmic binding protein-like I"/>
    <property type="match status" value="1"/>
</dbReference>
<dbReference type="PANTHER" id="PTHR38445:SF10">
    <property type="entry name" value="GNTR-FAMILY TRANSCRIPTIONAL REGULATOR"/>
    <property type="match status" value="1"/>
</dbReference>
<dbReference type="PANTHER" id="PTHR38445">
    <property type="entry name" value="HTH-TYPE TRANSCRIPTIONAL REPRESSOR YTRA"/>
    <property type="match status" value="1"/>
</dbReference>
<dbReference type="InterPro" id="IPR036388">
    <property type="entry name" value="WH-like_DNA-bd_sf"/>
</dbReference>
<dbReference type="AlphaFoldDB" id="A0A066WSD2"/>
<dbReference type="SMART" id="SM00345">
    <property type="entry name" value="HTH_GNTR"/>
    <property type="match status" value="1"/>
</dbReference>
<accession>A0A066WSD2</accession>
<name>A0A066WSD2_9FLAO</name>
<dbReference type="InterPro" id="IPR000524">
    <property type="entry name" value="Tscrpt_reg_HTH_GntR"/>
</dbReference>
<dbReference type="GO" id="GO:0003700">
    <property type="term" value="F:DNA-binding transcription factor activity"/>
    <property type="evidence" value="ECO:0007669"/>
    <property type="project" value="InterPro"/>
</dbReference>
<sequence>MKKTSKIDSLTIDEFSATPKYQQLVNAILNAIKQGVLKTGDAMPSINELSFQYEMSRVTVEKGYNILRKMGILEAFHGKGYFIANTDVSQDIKIFLMFNKLSAHKKIIYDAFVETLGDKAAIDFYIYNNDYALFKKLLKQQKTEYTHYVIIPHFIEKSDAYRLLIEDIPKDKLILVGKKIKNISGDYAAVYENFELDIYNALSEALEPLSKYHTLKLIFPVNSYFSKEIVKGFENFCYNYAFNFKIVNNLDEEKVSEGEVYINLMEEDLVKILDKIISLNLTVGKQVGLISYNETPLKNYIMNGLTTISTDFKMMGITAANLVLENNKEHIENPFKLILRGSL</sequence>
<dbReference type="GO" id="GO:0003677">
    <property type="term" value="F:DNA binding"/>
    <property type="evidence" value="ECO:0007669"/>
    <property type="project" value="UniProtKB-KW"/>
</dbReference>
<keyword evidence="2" id="KW-0238">DNA-binding</keyword>
<proteinExistence type="predicted"/>
<evidence type="ECO:0000313" key="6">
    <source>
        <dbReference type="Proteomes" id="UP000027064"/>
    </source>
</evidence>
<evidence type="ECO:0000256" key="2">
    <source>
        <dbReference type="ARBA" id="ARBA00023125"/>
    </source>
</evidence>
<evidence type="ECO:0000256" key="3">
    <source>
        <dbReference type="ARBA" id="ARBA00023163"/>
    </source>
</evidence>
<dbReference type="PROSITE" id="PS50949">
    <property type="entry name" value="HTH_GNTR"/>
    <property type="match status" value="1"/>
</dbReference>
<dbReference type="Gene3D" id="1.10.10.10">
    <property type="entry name" value="Winged helix-like DNA-binding domain superfamily/Winged helix DNA-binding domain"/>
    <property type="match status" value="1"/>
</dbReference>
<keyword evidence="1" id="KW-0805">Transcription regulation</keyword>
<dbReference type="Proteomes" id="UP000027064">
    <property type="component" value="Unassembled WGS sequence"/>
</dbReference>
<dbReference type="OrthoDB" id="742238at2"/>
<gene>
    <name evidence="5" type="ORF">FEM21_13760</name>
</gene>
<keyword evidence="3" id="KW-0804">Transcription</keyword>
<dbReference type="Gene3D" id="3.40.50.2300">
    <property type="match status" value="2"/>
</dbReference>
<evidence type="ECO:0000256" key="1">
    <source>
        <dbReference type="ARBA" id="ARBA00023015"/>
    </source>
</evidence>
<evidence type="ECO:0000313" key="5">
    <source>
        <dbReference type="EMBL" id="KDN55493.1"/>
    </source>
</evidence>
<reference evidence="5 6" key="1">
    <citation type="submission" date="2014-05" db="EMBL/GenBank/DDBJ databases">
        <title>Genome Sequence of Flavobacterium sp. EM1321.</title>
        <authorList>
            <person name="Shin S.-K."/>
            <person name="Yi H."/>
        </authorList>
    </citation>
    <scope>NUCLEOTIDE SEQUENCE [LARGE SCALE GENOMIC DNA]</scope>
    <source>
        <strain evidence="5 6">EM1321</strain>
    </source>
</reference>
<keyword evidence="6" id="KW-1185">Reference proteome</keyword>
<dbReference type="EMBL" id="JNCA01000013">
    <property type="protein sequence ID" value="KDN55493.1"/>
    <property type="molecule type" value="Genomic_DNA"/>
</dbReference>
<dbReference type="STRING" id="1492738.FEM21_13760"/>
<dbReference type="eggNOG" id="COG1609">
    <property type="taxonomic scope" value="Bacteria"/>
</dbReference>
<comment type="caution">
    <text evidence="5">The sequence shown here is derived from an EMBL/GenBank/DDBJ whole genome shotgun (WGS) entry which is preliminary data.</text>
</comment>
<dbReference type="PATRIC" id="fig|1492738.3.peg.1368"/>
<evidence type="ECO:0000259" key="4">
    <source>
        <dbReference type="PROSITE" id="PS50949"/>
    </source>
</evidence>
<dbReference type="Pfam" id="PF00392">
    <property type="entry name" value="GntR"/>
    <property type="match status" value="1"/>
</dbReference>
<dbReference type="InterPro" id="IPR028082">
    <property type="entry name" value="Peripla_BP_I"/>
</dbReference>
<dbReference type="RefSeq" id="WP_035659072.1">
    <property type="nucleotide sequence ID" value="NZ_JNCA01000013.1"/>
</dbReference>
<protein>
    <submittedName>
        <fullName evidence="5">Transcriptional regulator of rhamnose utilization, GntR family</fullName>
    </submittedName>
</protein>
<feature type="domain" description="HTH gntR-type" evidence="4">
    <location>
        <begin position="18"/>
        <end position="86"/>
    </location>
</feature>
<organism evidence="5 6">
    <name type="scientific">Flavobacterium seoulense</name>
    <dbReference type="NCBI Taxonomy" id="1492738"/>
    <lineage>
        <taxon>Bacteria</taxon>
        <taxon>Pseudomonadati</taxon>
        <taxon>Bacteroidota</taxon>
        <taxon>Flavobacteriia</taxon>
        <taxon>Flavobacteriales</taxon>
        <taxon>Flavobacteriaceae</taxon>
        <taxon>Flavobacterium</taxon>
    </lineage>
</organism>
<dbReference type="InterPro" id="IPR036390">
    <property type="entry name" value="WH_DNA-bd_sf"/>
</dbReference>